<dbReference type="AlphaFoldDB" id="A0AAN9FRL3"/>
<evidence type="ECO:0000313" key="3">
    <source>
        <dbReference type="Proteomes" id="UP001359559"/>
    </source>
</evidence>
<gene>
    <name evidence="2" type="ORF">RJT34_22769</name>
</gene>
<sequence>MVELFIVQEVDELAILEDVIMLKGDKEINSQGQGQGVVGRNVQEEERIVQGKEKHVAEENVQQQDEGGMEEVKDDKGSDSESVKDVTCDNVWFFCFA</sequence>
<evidence type="ECO:0000256" key="1">
    <source>
        <dbReference type="SAM" id="MobiDB-lite"/>
    </source>
</evidence>
<feature type="compositionally biased region" description="Basic and acidic residues" evidence="1">
    <location>
        <begin position="70"/>
        <end position="83"/>
    </location>
</feature>
<name>A0AAN9FRL3_CLITE</name>
<accession>A0AAN9FRL3</accession>
<dbReference type="EMBL" id="JAYKXN010000006">
    <property type="protein sequence ID" value="KAK7277753.1"/>
    <property type="molecule type" value="Genomic_DNA"/>
</dbReference>
<feature type="region of interest" description="Disordered" evidence="1">
    <location>
        <begin position="51"/>
        <end position="83"/>
    </location>
</feature>
<protein>
    <submittedName>
        <fullName evidence="2">Uncharacterized protein</fullName>
    </submittedName>
</protein>
<keyword evidence="3" id="KW-1185">Reference proteome</keyword>
<dbReference type="Proteomes" id="UP001359559">
    <property type="component" value="Unassembled WGS sequence"/>
</dbReference>
<proteinExistence type="predicted"/>
<reference evidence="2 3" key="1">
    <citation type="submission" date="2024-01" db="EMBL/GenBank/DDBJ databases">
        <title>The genomes of 5 underutilized Papilionoideae crops provide insights into root nodulation and disease resistance.</title>
        <authorList>
            <person name="Yuan L."/>
        </authorList>
    </citation>
    <scope>NUCLEOTIDE SEQUENCE [LARGE SCALE GENOMIC DNA]</scope>
    <source>
        <strain evidence="2">LY-2023</strain>
        <tissue evidence="2">Leaf</tissue>
    </source>
</reference>
<organism evidence="2 3">
    <name type="scientific">Clitoria ternatea</name>
    <name type="common">Butterfly pea</name>
    <dbReference type="NCBI Taxonomy" id="43366"/>
    <lineage>
        <taxon>Eukaryota</taxon>
        <taxon>Viridiplantae</taxon>
        <taxon>Streptophyta</taxon>
        <taxon>Embryophyta</taxon>
        <taxon>Tracheophyta</taxon>
        <taxon>Spermatophyta</taxon>
        <taxon>Magnoliopsida</taxon>
        <taxon>eudicotyledons</taxon>
        <taxon>Gunneridae</taxon>
        <taxon>Pentapetalae</taxon>
        <taxon>rosids</taxon>
        <taxon>fabids</taxon>
        <taxon>Fabales</taxon>
        <taxon>Fabaceae</taxon>
        <taxon>Papilionoideae</taxon>
        <taxon>50 kb inversion clade</taxon>
        <taxon>NPAAA clade</taxon>
        <taxon>indigoferoid/millettioid clade</taxon>
        <taxon>Phaseoleae</taxon>
        <taxon>Clitoria</taxon>
    </lineage>
</organism>
<evidence type="ECO:0000313" key="2">
    <source>
        <dbReference type="EMBL" id="KAK7277753.1"/>
    </source>
</evidence>
<comment type="caution">
    <text evidence="2">The sequence shown here is derived from an EMBL/GenBank/DDBJ whole genome shotgun (WGS) entry which is preliminary data.</text>
</comment>